<name>A0ABP8HWC9_9BACT</name>
<keyword evidence="2" id="KW-1185">Reference proteome</keyword>
<dbReference type="EMBL" id="BAABGZ010000001">
    <property type="protein sequence ID" value="GAA4345901.1"/>
    <property type="molecule type" value="Genomic_DNA"/>
</dbReference>
<accession>A0ABP8HWC9</accession>
<dbReference type="RefSeq" id="WP_345232612.1">
    <property type="nucleotide sequence ID" value="NZ_BAABGZ010000001.1"/>
</dbReference>
<dbReference type="Proteomes" id="UP001501153">
    <property type="component" value="Unassembled WGS sequence"/>
</dbReference>
<evidence type="ECO:0000313" key="1">
    <source>
        <dbReference type="EMBL" id="GAA4345901.1"/>
    </source>
</evidence>
<reference evidence="2" key="1">
    <citation type="journal article" date="2019" name="Int. J. Syst. Evol. Microbiol.">
        <title>The Global Catalogue of Microorganisms (GCM) 10K type strain sequencing project: providing services to taxonomists for standard genome sequencing and annotation.</title>
        <authorList>
            <consortium name="The Broad Institute Genomics Platform"/>
            <consortium name="The Broad Institute Genome Sequencing Center for Infectious Disease"/>
            <person name="Wu L."/>
            <person name="Ma J."/>
        </authorList>
    </citation>
    <scope>NUCLEOTIDE SEQUENCE [LARGE SCALE GENOMIC DNA]</scope>
    <source>
        <strain evidence="2">JCM 17923</strain>
    </source>
</reference>
<sequence length="130" mass="15197">MEQEPSMDDFWGMEFDWFATDATGDIGIFCFGGYGFIPKEVLLHHETHSKYANQIPLPHFGSLLVWHDYAEFGFYVYDWNEEKRLYTRLAEPAQPLDVPLKKNILQIERLPSFTYNFQDKPAVSIAELTL</sequence>
<protein>
    <submittedName>
        <fullName evidence="1">Uncharacterized protein</fullName>
    </submittedName>
</protein>
<proteinExistence type="predicted"/>
<organism evidence="1 2">
    <name type="scientific">Hymenobacter saemangeumensis</name>
    <dbReference type="NCBI Taxonomy" id="1084522"/>
    <lineage>
        <taxon>Bacteria</taxon>
        <taxon>Pseudomonadati</taxon>
        <taxon>Bacteroidota</taxon>
        <taxon>Cytophagia</taxon>
        <taxon>Cytophagales</taxon>
        <taxon>Hymenobacteraceae</taxon>
        <taxon>Hymenobacter</taxon>
    </lineage>
</organism>
<comment type="caution">
    <text evidence="1">The sequence shown here is derived from an EMBL/GenBank/DDBJ whole genome shotgun (WGS) entry which is preliminary data.</text>
</comment>
<evidence type="ECO:0000313" key="2">
    <source>
        <dbReference type="Proteomes" id="UP001501153"/>
    </source>
</evidence>
<gene>
    <name evidence="1" type="ORF">GCM10023185_00030</name>
</gene>